<evidence type="ECO:0000313" key="4">
    <source>
        <dbReference type="Proteomes" id="UP000291469"/>
    </source>
</evidence>
<feature type="region of interest" description="Disordered" evidence="1">
    <location>
        <begin position="165"/>
        <end position="184"/>
    </location>
</feature>
<dbReference type="KEGG" id="erz:ER308_09410"/>
<keyword evidence="4" id="KW-1185">Reference proteome</keyword>
<dbReference type="InterPro" id="IPR039445">
    <property type="entry name" value="DauR-like_HTH"/>
</dbReference>
<dbReference type="AlphaFoldDB" id="A0A411YEU4"/>
<proteinExistence type="predicted"/>
<name>A0A411YEU4_9ACTN</name>
<dbReference type="InterPro" id="IPR039446">
    <property type="entry name" value="DauR-like"/>
</dbReference>
<feature type="domain" description="Transcriptional regulator DauR-like HTH" evidence="2">
    <location>
        <begin position="103"/>
        <end position="161"/>
    </location>
</feature>
<dbReference type="PANTHER" id="PTHR35568">
    <property type="entry name" value="TRANSCRIPTIONAL REGULATOR DAUR"/>
    <property type="match status" value="1"/>
</dbReference>
<gene>
    <name evidence="3" type="ORF">ER308_09410</name>
</gene>
<dbReference type="OrthoDB" id="5190319at2"/>
<dbReference type="PANTHER" id="PTHR35568:SF1">
    <property type="entry name" value="TRANSCRIPTIONAL REGULATOR DAUR"/>
    <property type="match status" value="1"/>
</dbReference>
<evidence type="ECO:0000259" key="2">
    <source>
        <dbReference type="Pfam" id="PF13309"/>
    </source>
</evidence>
<organism evidence="3 4">
    <name type="scientific">Egibacter rhizosphaerae</name>
    <dbReference type="NCBI Taxonomy" id="1670831"/>
    <lineage>
        <taxon>Bacteria</taxon>
        <taxon>Bacillati</taxon>
        <taxon>Actinomycetota</taxon>
        <taxon>Nitriliruptoria</taxon>
        <taxon>Egibacterales</taxon>
        <taxon>Egibacteraceae</taxon>
        <taxon>Egibacter</taxon>
    </lineage>
</organism>
<reference evidence="3 4" key="1">
    <citation type="submission" date="2019-01" db="EMBL/GenBank/DDBJ databases">
        <title>Egibacter rhizosphaerae EGI 80759T.</title>
        <authorList>
            <person name="Chen D.-D."/>
            <person name="Tian Y."/>
            <person name="Jiao J.-Y."/>
            <person name="Zhang X.-T."/>
            <person name="Zhang Y.-G."/>
            <person name="Zhang Y."/>
            <person name="Xiao M."/>
            <person name="Shu W.-S."/>
            <person name="Li W.-J."/>
        </authorList>
    </citation>
    <scope>NUCLEOTIDE SEQUENCE [LARGE SCALE GENOMIC DNA]</scope>
    <source>
        <strain evidence="3 4">EGI 80759</strain>
    </source>
</reference>
<protein>
    <submittedName>
        <fullName evidence="3">Transcriptional regulator</fullName>
    </submittedName>
</protein>
<dbReference type="EMBL" id="CP036402">
    <property type="protein sequence ID" value="QBI19745.1"/>
    <property type="molecule type" value="Genomic_DNA"/>
</dbReference>
<sequence length="184" mass="19340">MRLVVGSEGSVEHEPRGLAPPSGEPVDARGHAAAEAWHPVLVSVAPLVTALDGSLYDGRGTCLLGPDEPGGREIPLVYEGQPVGRVRLPEERRIPPLHDALGQLLDELADRHGGPLDALSRTQKQEVVAELDSRGAFVLRKAVEDVAARLGVSRFTVYNYLAAASGEDGGRTGSGVDGGREAGR</sequence>
<feature type="region of interest" description="Disordered" evidence="1">
    <location>
        <begin position="1"/>
        <end position="30"/>
    </location>
</feature>
<evidence type="ECO:0000313" key="3">
    <source>
        <dbReference type="EMBL" id="QBI19745.1"/>
    </source>
</evidence>
<accession>A0A411YEU4</accession>
<dbReference type="Proteomes" id="UP000291469">
    <property type="component" value="Chromosome"/>
</dbReference>
<evidence type="ECO:0000256" key="1">
    <source>
        <dbReference type="SAM" id="MobiDB-lite"/>
    </source>
</evidence>
<dbReference type="Pfam" id="PF13309">
    <property type="entry name" value="HTH_22"/>
    <property type="match status" value="1"/>
</dbReference>